<feature type="transmembrane region" description="Helical" evidence="2">
    <location>
        <begin position="318"/>
        <end position="336"/>
    </location>
</feature>
<reference evidence="3 4" key="1">
    <citation type="journal article" date="2014" name="Int. J. Syst. Evol. Microbiol.">
        <title>Complete genome sequence of Corynebacterium casei LMG S-19264T (=DSM 44701T), isolated from a smear-ripened cheese.</title>
        <authorList>
            <consortium name="US DOE Joint Genome Institute (JGI-PGF)"/>
            <person name="Walter F."/>
            <person name="Albersmeier A."/>
            <person name="Kalinowski J."/>
            <person name="Ruckert C."/>
        </authorList>
    </citation>
    <scope>NUCLEOTIDE SEQUENCE [LARGE SCALE GENOMIC DNA]</scope>
    <source>
        <strain evidence="3 4">KCTC 23968</strain>
    </source>
</reference>
<feature type="transmembrane region" description="Helical" evidence="2">
    <location>
        <begin position="413"/>
        <end position="429"/>
    </location>
</feature>
<proteinExistence type="predicted"/>
<feature type="compositionally biased region" description="Basic and acidic residues" evidence="1">
    <location>
        <begin position="100"/>
        <end position="109"/>
    </location>
</feature>
<keyword evidence="2" id="KW-1133">Transmembrane helix</keyword>
<feature type="transmembrane region" description="Helical" evidence="2">
    <location>
        <begin position="498"/>
        <end position="515"/>
    </location>
</feature>
<feature type="region of interest" description="Disordered" evidence="1">
    <location>
        <begin position="47"/>
        <end position="109"/>
    </location>
</feature>
<gene>
    <name evidence="3" type="ORF">GCM10011309_14570</name>
</gene>
<feature type="transmembrane region" description="Helical" evidence="2">
    <location>
        <begin position="293"/>
        <end position="312"/>
    </location>
</feature>
<feature type="transmembrane region" description="Helical" evidence="2">
    <location>
        <begin position="549"/>
        <end position="567"/>
    </location>
</feature>
<dbReference type="InterPro" id="IPR014600">
    <property type="entry name" value="UCP035905_mem"/>
</dbReference>
<feature type="transmembrane region" description="Helical" evidence="2">
    <location>
        <begin position="769"/>
        <end position="792"/>
    </location>
</feature>
<feature type="transmembrane region" description="Helical" evidence="2">
    <location>
        <begin position="388"/>
        <end position="408"/>
    </location>
</feature>
<dbReference type="EMBL" id="BMYV01000001">
    <property type="protein sequence ID" value="GGX65400.1"/>
    <property type="molecule type" value="Genomic_DNA"/>
</dbReference>
<feature type="compositionally biased region" description="Low complexity" evidence="1">
    <location>
        <begin position="79"/>
        <end position="89"/>
    </location>
</feature>
<name>A0A918KJD6_9PROT</name>
<feature type="transmembrane region" description="Helical" evidence="2">
    <location>
        <begin position="522"/>
        <end position="543"/>
    </location>
</feature>
<dbReference type="PIRSF" id="PIRSF035905">
    <property type="entry name" value="UCP035905_mp"/>
    <property type="match status" value="1"/>
</dbReference>
<dbReference type="AlphaFoldDB" id="A0A918KJD6"/>
<dbReference type="InterPro" id="IPR019286">
    <property type="entry name" value="DUF2339_TM"/>
</dbReference>
<feature type="transmembrane region" description="Helical" evidence="2">
    <location>
        <begin position="735"/>
        <end position="757"/>
    </location>
</feature>
<dbReference type="Pfam" id="PF10101">
    <property type="entry name" value="DUF2339"/>
    <property type="match status" value="1"/>
</dbReference>
<feature type="transmembrane region" description="Helical" evidence="2">
    <location>
        <begin position="119"/>
        <end position="139"/>
    </location>
</feature>
<comment type="caution">
    <text evidence="3">The sequence shown here is derived from an EMBL/GenBank/DDBJ whole genome shotgun (WGS) entry which is preliminary data.</text>
</comment>
<feature type="transmembrane region" description="Helical" evidence="2">
    <location>
        <begin position="637"/>
        <end position="657"/>
    </location>
</feature>
<feature type="transmembrane region" description="Helical" evidence="2">
    <location>
        <begin position="245"/>
        <end position="262"/>
    </location>
</feature>
<evidence type="ECO:0000313" key="3">
    <source>
        <dbReference type="EMBL" id="GGX65400.1"/>
    </source>
</evidence>
<protein>
    <recommendedName>
        <fullName evidence="5">DUF2339 domain-containing protein</fullName>
    </recommendedName>
</protein>
<keyword evidence="4" id="KW-1185">Reference proteome</keyword>
<keyword evidence="2" id="KW-0812">Transmembrane</keyword>
<feature type="transmembrane region" description="Helical" evidence="2">
    <location>
        <begin position="268"/>
        <end position="286"/>
    </location>
</feature>
<evidence type="ECO:0000313" key="4">
    <source>
        <dbReference type="Proteomes" id="UP000600865"/>
    </source>
</evidence>
<feature type="transmembrane region" description="Helical" evidence="2">
    <location>
        <begin position="574"/>
        <end position="592"/>
    </location>
</feature>
<feature type="transmembrane region" description="Helical" evidence="2">
    <location>
        <begin position="356"/>
        <end position="376"/>
    </location>
</feature>
<feature type="transmembrane region" description="Helical" evidence="2">
    <location>
        <begin position="435"/>
        <end position="453"/>
    </location>
</feature>
<feature type="transmembrane region" description="Helical" evidence="2">
    <location>
        <begin position="866"/>
        <end position="883"/>
    </location>
</feature>
<feature type="transmembrane region" description="Helical" evidence="2">
    <location>
        <begin position="465"/>
        <end position="486"/>
    </location>
</feature>
<sequence length="897" mass="94446">MEMLVVLVIVVIGVLVIGSIMGMTASGRITKLERQNLNLNERMKQLEAERGQPRTAPAPKPEASPATRKPIATPERKTASVAATQVASVKRAPKPVPPKPEPKPKKPTRNLEELIGGQWSVWVGGLALLVGAVLLIRFSIEAGFFGPTARIVMALGLGALLLVAGEWLKRSDEKLLKGKLGEAQKALQSNASIPGLLSAVGVFSLLGATYAAHALYGLIPAAVAFIGLGVISIAAMGLSLRQGPLLAAIGLLASMATPLLIQSDPPNFVALVGYLLVIGVAALGVAQRTKWRWLATGTVFGWLGWSAMSMKAATNGQMVLWAIFLAIGFGVTVWWAEQSKPQVIPKGEASLARLDLQPALALFWGAVAALLVASVVDTLYFRDDVSPLSTLLLSFATIAALLGAAVALKRQGAHLLTAGVLAIFLTSYADDNFQYLMFGSAVAIAVLLALRKARDADSEGEFEDLVGLWPAVAVALGLGSVVASYVEGPMDGVDRIHAVWALGYSVLFAAAAIYFQAKSRPLIMTISLTVGAALAWAFAVSVASNGLPVSLGYALGAIIAVLAIWKLRLSGARLALLGLVGLVFAYAFLIQFPDGESLSARPVLNALWVYLALPTAILGGAGAILHRRDAVSDHDKLLNGIIEAAALAGLALFAVFQIRHLSNGGIVYAESLGFAELGLQVSTGLCFTLAGLSKRFAGNVVLSKMAEVISYVTLAIFGLGSLLGLSPLFNDGQVVTGNIALNSLTTGMLVPTVLLGLCAWRARGRRPDIYINALGGLALAGAISWMTAMVRFGFNGAAIDIFDIGFSDLELWTISAIWLLAGIVLLALGVWKQERALRIASGVIIIATVLKAFLIDMAGLEGVLRAMSFVVLGLVLIVIGRAYQRFWLTDRAQDQPN</sequence>
<dbReference type="PANTHER" id="PTHR38434:SF1">
    <property type="entry name" value="BLL2549 PROTEIN"/>
    <property type="match status" value="1"/>
</dbReference>
<organism evidence="3 4">
    <name type="scientific">Litorimonas cladophorae</name>
    <dbReference type="NCBI Taxonomy" id="1220491"/>
    <lineage>
        <taxon>Bacteria</taxon>
        <taxon>Pseudomonadati</taxon>
        <taxon>Pseudomonadota</taxon>
        <taxon>Alphaproteobacteria</taxon>
        <taxon>Maricaulales</taxon>
        <taxon>Robiginitomaculaceae</taxon>
    </lineage>
</organism>
<accession>A0A918KJD6</accession>
<feature type="transmembrane region" description="Helical" evidence="2">
    <location>
        <begin position="218"/>
        <end position="238"/>
    </location>
</feature>
<evidence type="ECO:0000256" key="2">
    <source>
        <dbReference type="SAM" id="Phobius"/>
    </source>
</evidence>
<feature type="transmembrane region" description="Helical" evidence="2">
    <location>
        <begin position="189"/>
        <end position="212"/>
    </location>
</feature>
<evidence type="ECO:0008006" key="5">
    <source>
        <dbReference type="Google" id="ProtNLM"/>
    </source>
</evidence>
<feature type="transmembrane region" description="Helical" evidence="2">
    <location>
        <begin position="6"/>
        <end position="25"/>
    </location>
</feature>
<feature type="transmembrane region" description="Helical" evidence="2">
    <location>
        <begin position="677"/>
        <end position="696"/>
    </location>
</feature>
<evidence type="ECO:0000256" key="1">
    <source>
        <dbReference type="SAM" id="MobiDB-lite"/>
    </source>
</evidence>
<keyword evidence="2" id="KW-0472">Membrane</keyword>
<feature type="transmembrane region" description="Helical" evidence="2">
    <location>
        <begin position="607"/>
        <end position="625"/>
    </location>
</feature>
<feature type="transmembrane region" description="Helical" evidence="2">
    <location>
        <begin position="708"/>
        <end position="729"/>
    </location>
</feature>
<feature type="transmembrane region" description="Helical" evidence="2">
    <location>
        <begin position="812"/>
        <end position="831"/>
    </location>
</feature>
<dbReference type="RefSeq" id="WP_189583383.1">
    <property type="nucleotide sequence ID" value="NZ_BMYV01000001.1"/>
</dbReference>
<feature type="transmembrane region" description="Helical" evidence="2">
    <location>
        <begin position="151"/>
        <end position="168"/>
    </location>
</feature>
<dbReference type="PANTHER" id="PTHR38434">
    <property type="entry name" value="BLL2549 PROTEIN"/>
    <property type="match status" value="1"/>
</dbReference>
<dbReference type="Proteomes" id="UP000600865">
    <property type="component" value="Unassembled WGS sequence"/>
</dbReference>
<feature type="transmembrane region" description="Helical" evidence="2">
    <location>
        <begin position="843"/>
        <end position="860"/>
    </location>
</feature>